<evidence type="ECO:0000313" key="2">
    <source>
        <dbReference type="Proteomes" id="UP000708208"/>
    </source>
</evidence>
<evidence type="ECO:0000313" key="1">
    <source>
        <dbReference type="EMBL" id="CAG7733458.1"/>
    </source>
</evidence>
<gene>
    <name evidence="1" type="ORF">AFUS01_LOCUS21901</name>
</gene>
<dbReference type="AlphaFoldDB" id="A0A8J2P097"/>
<name>A0A8J2P097_9HEXA</name>
<feature type="non-terminal residue" evidence="1">
    <location>
        <position position="151"/>
    </location>
</feature>
<keyword evidence="2" id="KW-1185">Reference proteome</keyword>
<reference evidence="1" key="1">
    <citation type="submission" date="2021-06" db="EMBL/GenBank/DDBJ databases">
        <authorList>
            <person name="Hodson N. C."/>
            <person name="Mongue J. A."/>
            <person name="Jaron S. K."/>
        </authorList>
    </citation>
    <scope>NUCLEOTIDE SEQUENCE</scope>
</reference>
<comment type="caution">
    <text evidence="1">The sequence shown here is derived from an EMBL/GenBank/DDBJ whole genome shotgun (WGS) entry which is preliminary data.</text>
</comment>
<protein>
    <submittedName>
        <fullName evidence="1">Uncharacterized protein</fullName>
    </submittedName>
</protein>
<proteinExistence type="predicted"/>
<accession>A0A8J2P097</accession>
<organism evidence="1 2">
    <name type="scientific">Allacma fusca</name>
    <dbReference type="NCBI Taxonomy" id="39272"/>
    <lineage>
        <taxon>Eukaryota</taxon>
        <taxon>Metazoa</taxon>
        <taxon>Ecdysozoa</taxon>
        <taxon>Arthropoda</taxon>
        <taxon>Hexapoda</taxon>
        <taxon>Collembola</taxon>
        <taxon>Symphypleona</taxon>
        <taxon>Sminthuridae</taxon>
        <taxon>Allacma</taxon>
    </lineage>
</organism>
<dbReference type="Proteomes" id="UP000708208">
    <property type="component" value="Unassembled WGS sequence"/>
</dbReference>
<dbReference type="EMBL" id="CAJVCH010249303">
    <property type="protein sequence ID" value="CAG7733458.1"/>
    <property type="molecule type" value="Genomic_DNA"/>
</dbReference>
<sequence length="151" mass="16548">MITPYQNKVFVKTATYGSFDPEPPRDAPIEVKALGPIRFPNYTWVTDYNHSTLVGNQPAFTNAPCHRLANSPGIGRFAGRCGNTINRYWQIGQHVRLRCQNENKDRVGPGYVPHVPEFAPGGGSCAGGCEEARNNTRAFGISAKSEIGQII</sequence>